<evidence type="ECO:0000313" key="1">
    <source>
        <dbReference type="EMBL" id="STL17980.1"/>
    </source>
</evidence>
<dbReference type="GO" id="GO:0032259">
    <property type="term" value="P:methylation"/>
    <property type="evidence" value="ECO:0007669"/>
    <property type="project" value="UniProtKB-KW"/>
</dbReference>
<dbReference type="AlphaFoldDB" id="A0A377AK71"/>
<evidence type="ECO:0000313" key="2">
    <source>
        <dbReference type="Proteomes" id="UP000254052"/>
    </source>
</evidence>
<dbReference type="EMBL" id="UGED01000004">
    <property type="protein sequence ID" value="STL17980.1"/>
    <property type="molecule type" value="Genomic_DNA"/>
</dbReference>
<gene>
    <name evidence="1" type="ORF">NCTC9962_01037</name>
</gene>
<proteinExistence type="predicted"/>
<keyword evidence="1" id="KW-0808">Transferase</keyword>
<accession>A0A377AK71</accession>
<protein>
    <submittedName>
        <fullName evidence="1">Putative restriction methylase</fullName>
    </submittedName>
</protein>
<sequence length="67" mass="7473">MDATSPCGSQLYTRQLAEISAMTESIDGKAALDWAMKQDFRCGCWLMEKPETAMKAITRNLDSRNLA</sequence>
<dbReference type="GO" id="GO:0008168">
    <property type="term" value="F:methyltransferase activity"/>
    <property type="evidence" value="ECO:0007669"/>
    <property type="project" value="UniProtKB-KW"/>
</dbReference>
<keyword evidence="1" id="KW-0489">Methyltransferase</keyword>
<dbReference type="Proteomes" id="UP000254052">
    <property type="component" value="Unassembled WGS sequence"/>
</dbReference>
<organism evidence="1 2">
    <name type="scientific">Escherichia coli</name>
    <dbReference type="NCBI Taxonomy" id="562"/>
    <lineage>
        <taxon>Bacteria</taxon>
        <taxon>Pseudomonadati</taxon>
        <taxon>Pseudomonadota</taxon>
        <taxon>Gammaproteobacteria</taxon>
        <taxon>Enterobacterales</taxon>
        <taxon>Enterobacteriaceae</taxon>
        <taxon>Escherichia</taxon>
    </lineage>
</organism>
<name>A0A377AK71_ECOLX</name>
<reference evidence="1 2" key="1">
    <citation type="submission" date="2018-06" db="EMBL/GenBank/DDBJ databases">
        <authorList>
            <consortium name="Pathogen Informatics"/>
            <person name="Doyle S."/>
        </authorList>
    </citation>
    <scope>NUCLEOTIDE SEQUENCE [LARGE SCALE GENOMIC DNA]</scope>
    <source>
        <strain evidence="1 2">NCTC9962</strain>
    </source>
</reference>